<keyword evidence="6 9" id="KW-0694">RNA-binding</keyword>
<dbReference type="HAMAP" id="MF_00144">
    <property type="entry name" value="tRNA_thiouridyl_MnmA"/>
    <property type="match status" value="1"/>
</dbReference>
<comment type="caution">
    <text evidence="12">The sequence shown here is derived from an EMBL/GenBank/DDBJ whole genome shotgun (WGS) entry which is preliminary data.</text>
</comment>
<dbReference type="GO" id="GO:0005524">
    <property type="term" value="F:ATP binding"/>
    <property type="evidence" value="ECO:0007669"/>
    <property type="project" value="UniProtKB-KW"/>
</dbReference>
<dbReference type="InterPro" id="IPR023382">
    <property type="entry name" value="MnmA-like_central_sf"/>
</dbReference>
<feature type="binding site" evidence="9">
    <location>
        <position position="119"/>
    </location>
    <ligand>
        <name>ATP</name>
        <dbReference type="ChEBI" id="CHEBI:30616"/>
    </ligand>
</feature>
<dbReference type="InterPro" id="IPR014729">
    <property type="entry name" value="Rossmann-like_a/b/a_fold"/>
</dbReference>
<feature type="disulfide bond" description="Alternate" evidence="9">
    <location>
        <begin position="95"/>
        <end position="192"/>
    </location>
</feature>
<feature type="domain" description="tRNA-specific 2-thiouridylase MnmA-like C-terminal" evidence="10">
    <location>
        <begin position="275"/>
        <end position="348"/>
    </location>
</feature>
<dbReference type="GO" id="GO:0002143">
    <property type="term" value="P:tRNA wobble position uridine thiolation"/>
    <property type="evidence" value="ECO:0007669"/>
    <property type="project" value="TreeGrafter"/>
</dbReference>
<evidence type="ECO:0000259" key="10">
    <source>
        <dbReference type="Pfam" id="PF20258"/>
    </source>
</evidence>
<name>A0A5M4B401_9BACT</name>
<dbReference type="GO" id="GO:0005737">
    <property type="term" value="C:cytoplasm"/>
    <property type="evidence" value="ECO:0007669"/>
    <property type="project" value="UniProtKB-SubCell"/>
</dbReference>
<dbReference type="Pfam" id="PF03054">
    <property type="entry name" value="tRNA_Me_trans"/>
    <property type="match status" value="1"/>
</dbReference>
<evidence type="ECO:0000313" key="12">
    <source>
        <dbReference type="EMBL" id="GET34407.1"/>
    </source>
</evidence>
<keyword evidence="9" id="KW-0963">Cytoplasm</keyword>
<comment type="similarity">
    <text evidence="9">Belongs to the MnmA/TRMU family.</text>
</comment>
<feature type="site" description="Interaction with tRNA" evidence="9">
    <location>
        <position position="120"/>
    </location>
</feature>
<evidence type="ECO:0000256" key="9">
    <source>
        <dbReference type="HAMAP-Rule" id="MF_00144"/>
    </source>
</evidence>
<organism evidence="12 13">
    <name type="scientific">Prolixibacter bellariivorans</name>
    <dbReference type="NCBI Taxonomy" id="314319"/>
    <lineage>
        <taxon>Bacteria</taxon>
        <taxon>Pseudomonadati</taxon>
        <taxon>Bacteroidota</taxon>
        <taxon>Bacteroidia</taxon>
        <taxon>Marinilabiliales</taxon>
        <taxon>Prolixibacteraceae</taxon>
        <taxon>Prolixibacter</taxon>
    </lineage>
</organism>
<dbReference type="Gene3D" id="3.40.50.620">
    <property type="entry name" value="HUPs"/>
    <property type="match status" value="1"/>
</dbReference>
<dbReference type="InterPro" id="IPR046884">
    <property type="entry name" value="MnmA-like_central"/>
</dbReference>
<dbReference type="OrthoDB" id="9800696at2"/>
<keyword evidence="3 9" id="KW-0819">tRNA processing</keyword>
<evidence type="ECO:0000256" key="4">
    <source>
        <dbReference type="ARBA" id="ARBA00022741"/>
    </source>
</evidence>
<protein>
    <recommendedName>
        <fullName evidence="9">tRNA-specific 2-thiouridylase MnmA</fullName>
        <ecNumber evidence="9">2.8.1.13</ecNumber>
    </recommendedName>
</protein>
<dbReference type="Proteomes" id="UP000391834">
    <property type="component" value="Unassembled WGS sequence"/>
</dbReference>
<dbReference type="NCBIfam" id="NF011259">
    <property type="entry name" value="PRK14665.1"/>
    <property type="match status" value="1"/>
</dbReference>
<feature type="binding site" evidence="9">
    <location>
        <begin position="9"/>
        <end position="16"/>
    </location>
    <ligand>
        <name>ATP</name>
        <dbReference type="ChEBI" id="CHEBI:30616"/>
    </ligand>
</feature>
<comment type="caution">
    <text evidence="9">Lacks conserved residue(s) required for the propagation of feature annotation.</text>
</comment>
<comment type="subcellular location">
    <subcellularLocation>
        <location evidence="9">Cytoplasm</location>
    </subcellularLocation>
</comment>
<comment type="function">
    <text evidence="9">Catalyzes the 2-thiolation of uridine at the wobble position (U34) of tRNA, leading to the formation of s(2)U34.</text>
</comment>
<dbReference type="RefSeq" id="WP_025864729.1">
    <property type="nucleotide sequence ID" value="NZ_BLAX01000001.1"/>
</dbReference>
<keyword evidence="4 9" id="KW-0547">Nucleotide-binding</keyword>
<feature type="active site" description="Nucleophile" evidence="9">
    <location>
        <position position="95"/>
    </location>
</feature>
<feature type="domain" description="tRNA-specific 2-thiouridylase MnmA-like central" evidence="11">
    <location>
        <begin position="201"/>
        <end position="266"/>
    </location>
</feature>
<evidence type="ECO:0000256" key="3">
    <source>
        <dbReference type="ARBA" id="ARBA00022694"/>
    </source>
</evidence>
<evidence type="ECO:0000256" key="5">
    <source>
        <dbReference type="ARBA" id="ARBA00022840"/>
    </source>
</evidence>
<keyword evidence="5 9" id="KW-0067">ATP-binding</keyword>
<dbReference type="EC" id="2.8.1.13" evidence="9"/>
<evidence type="ECO:0000259" key="11">
    <source>
        <dbReference type="Pfam" id="PF20259"/>
    </source>
</evidence>
<dbReference type="InterPro" id="IPR004506">
    <property type="entry name" value="MnmA-like"/>
</dbReference>
<dbReference type="NCBIfam" id="TIGR00420">
    <property type="entry name" value="trmU"/>
    <property type="match status" value="1"/>
</dbReference>
<dbReference type="EMBL" id="BLAX01000001">
    <property type="protein sequence ID" value="GET34407.1"/>
    <property type="molecule type" value="Genomic_DNA"/>
</dbReference>
<keyword evidence="7 9" id="KW-1015">Disulfide bond</keyword>
<gene>
    <name evidence="12" type="primary">mnmA1</name>
    <name evidence="9" type="synonym">mnmA</name>
    <name evidence="12" type="ORF">PbJCM13498_32700</name>
</gene>
<dbReference type="SUPFAM" id="SSF52402">
    <property type="entry name" value="Adenine nucleotide alpha hydrolases-like"/>
    <property type="match status" value="1"/>
</dbReference>
<dbReference type="Pfam" id="PF20259">
    <property type="entry name" value="tRNA_Me_trans_M"/>
    <property type="match status" value="1"/>
</dbReference>
<dbReference type="GO" id="GO:0000049">
    <property type="term" value="F:tRNA binding"/>
    <property type="evidence" value="ECO:0007669"/>
    <property type="project" value="UniProtKB-KW"/>
</dbReference>
<dbReference type="InterPro" id="IPR046885">
    <property type="entry name" value="MnmA-like_C"/>
</dbReference>
<dbReference type="PANTHER" id="PTHR11933:SF5">
    <property type="entry name" value="MITOCHONDRIAL TRNA-SPECIFIC 2-THIOURIDYLASE 1"/>
    <property type="match status" value="1"/>
</dbReference>
<evidence type="ECO:0000256" key="8">
    <source>
        <dbReference type="ARBA" id="ARBA00051542"/>
    </source>
</evidence>
<dbReference type="CDD" id="cd01998">
    <property type="entry name" value="MnmA_TRMU-like"/>
    <property type="match status" value="1"/>
</dbReference>
<dbReference type="Pfam" id="PF20258">
    <property type="entry name" value="tRNA_Me_trans_C"/>
    <property type="match status" value="1"/>
</dbReference>
<feature type="site" description="Interaction with tRNA" evidence="9">
    <location>
        <position position="332"/>
    </location>
</feature>
<accession>A0A5M4B401</accession>
<feature type="binding site" evidence="9">
    <location>
        <position position="35"/>
    </location>
    <ligand>
        <name>ATP</name>
        <dbReference type="ChEBI" id="CHEBI:30616"/>
    </ligand>
</feature>
<keyword evidence="13" id="KW-1185">Reference proteome</keyword>
<reference evidence="12 13" key="1">
    <citation type="submission" date="2019-10" db="EMBL/GenBank/DDBJ databases">
        <title>Prolixibacter strains distinguished by the presence of nitrate reductase genes were adept at nitrate-dependent anaerobic corrosion of metallic iron and carbon steel.</title>
        <authorList>
            <person name="Iino T."/>
            <person name="Shono N."/>
            <person name="Ito K."/>
            <person name="Nakamura R."/>
            <person name="Sueoka K."/>
            <person name="Harayama S."/>
            <person name="Ohkuma M."/>
        </authorList>
    </citation>
    <scope>NUCLEOTIDE SEQUENCE [LARGE SCALE GENOMIC DNA]</scope>
    <source>
        <strain evidence="12 13">JCM 13498</strain>
    </source>
</reference>
<dbReference type="AlphaFoldDB" id="A0A5M4B401"/>
<proteinExistence type="inferred from homology"/>
<evidence type="ECO:0000256" key="7">
    <source>
        <dbReference type="ARBA" id="ARBA00023157"/>
    </source>
</evidence>
<feature type="region of interest" description="Interaction with tRNA" evidence="9">
    <location>
        <begin position="299"/>
        <end position="300"/>
    </location>
</feature>
<sequence>MKGKKVLLGMSGGTDSSVAAMLLKEQGYEVAGVTFRMFDKNDEEPEFISEAKKLTESLAIPHYVMDIRKEFEQSVIQHFENEYLAGRTPHPCVFCNNHIKWEYLAQKADELGFDHLATGHYARTIHQNGKYFIARGKDPDKEQSFFLWGLPQKYLKRIIFPLGELKKTEVRDIAANRDFKKVAGKKDSMGICFVPNDYRPFLKQRLADQQLLPGPGNFVSTTGDVLGRHKGYVYYTIGQRRGLGIHLNKALYVTAIRPQTNEVVIGNQEDLMTNRILLKDYHLVDSETALTSELIVRIRYRKQATPATLRVLNEKYLEVKLSESIVREAAGQTATFYLDDIVLGGGWIVDNEQ</sequence>
<keyword evidence="1 9" id="KW-0820">tRNA-binding</keyword>
<dbReference type="Gene3D" id="2.30.30.280">
    <property type="entry name" value="Adenine nucleotide alpha hydrolases-like domains"/>
    <property type="match status" value="1"/>
</dbReference>
<evidence type="ECO:0000256" key="2">
    <source>
        <dbReference type="ARBA" id="ARBA00022679"/>
    </source>
</evidence>
<dbReference type="FunFam" id="2.30.30.280:FF:000001">
    <property type="entry name" value="tRNA-specific 2-thiouridylase MnmA"/>
    <property type="match status" value="1"/>
</dbReference>
<evidence type="ECO:0000313" key="13">
    <source>
        <dbReference type="Proteomes" id="UP000391834"/>
    </source>
</evidence>
<dbReference type="NCBIfam" id="NF001138">
    <property type="entry name" value="PRK00143.1"/>
    <property type="match status" value="1"/>
</dbReference>
<feature type="region of interest" description="Interaction with tRNA" evidence="9">
    <location>
        <begin position="141"/>
        <end position="143"/>
    </location>
</feature>
<dbReference type="Gene3D" id="2.40.30.10">
    <property type="entry name" value="Translation factors"/>
    <property type="match status" value="1"/>
</dbReference>
<feature type="active site" description="Cysteine persulfide intermediate" evidence="9">
    <location>
        <position position="192"/>
    </location>
</feature>
<dbReference type="PANTHER" id="PTHR11933">
    <property type="entry name" value="TRNA 5-METHYLAMINOMETHYL-2-THIOURIDYLATE -METHYLTRANSFERASE"/>
    <property type="match status" value="1"/>
</dbReference>
<comment type="catalytic activity">
    <reaction evidence="8 9">
        <text>S-sulfanyl-L-cysteinyl-[protein] + uridine(34) in tRNA + AH2 + ATP = 2-thiouridine(34) in tRNA + L-cysteinyl-[protein] + A + AMP + diphosphate + H(+)</text>
        <dbReference type="Rhea" id="RHEA:47032"/>
        <dbReference type="Rhea" id="RHEA-COMP:10131"/>
        <dbReference type="Rhea" id="RHEA-COMP:11726"/>
        <dbReference type="Rhea" id="RHEA-COMP:11727"/>
        <dbReference type="Rhea" id="RHEA-COMP:11728"/>
        <dbReference type="ChEBI" id="CHEBI:13193"/>
        <dbReference type="ChEBI" id="CHEBI:15378"/>
        <dbReference type="ChEBI" id="CHEBI:17499"/>
        <dbReference type="ChEBI" id="CHEBI:29950"/>
        <dbReference type="ChEBI" id="CHEBI:30616"/>
        <dbReference type="ChEBI" id="CHEBI:33019"/>
        <dbReference type="ChEBI" id="CHEBI:61963"/>
        <dbReference type="ChEBI" id="CHEBI:65315"/>
        <dbReference type="ChEBI" id="CHEBI:87170"/>
        <dbReference type="ChEBI" id="CHEBI:456215"/>
        <dbReference type="EC" id="2.8.1.13"/>
    </reaction>
</comment>
<evidence type="ECO:0000256" key="1">
    <source>
        <dbReference type="ARBA" id="ARBA00022555"/>
    </source>
</evidence>
<dbReference type="GO" id="GO:0103016">
    <property type="term" value="F:tRNA-uridine 2-sulfurtransferase activity"/>
    <property type="evidence" value="ECO:0007669"/>
    <property type="project" value="UniProtKB-EC"/>
</dbReference>
<keyword evidence="2 9" id="KW-0808">Transferase</keyword>
<evidence type="ECO:0000256" key="6">
    <source>
        <dbReference type="ARBA" id="ARBA00022884"/>
    </source>
</evidence>